<dbReference type="Pfam" id="PF22083">
    <property type="entry name" value="I-HmuI_NUMOD-like"/>
    <property type="match status" value="1"/>
</dbReference>
<dbReference type="InterPro" id="IPR003615">
    <property type="entry name" value="HNH_nuc"/>
</dbReference>
<proteinExistence type="predicted"/>
<dbReference type="Pfam" id="PF13392">
    <property type="entry name" value="HNH_3"/>
    <property type="match status" value="1"/>
</dbReference>
<keyword evidence="2" id="KW-0540">Nuclease</keyword>
<reference evidence="2 3" key="1">
    <citation type="submission" date="2019-09" db="EMBL/GenBank/DDBJ databases">
        <title>Investigation of probiotic properties of different lactic acid bacteria.</title>
        <authorList>
            <person name="Jaomanjaka F."/>
            <person name="Blanc P."/>
        </authorList>
    </citation>
    <scope>NUCLEOTIDE SEQUENCE [LARGE SCALE GENOMIC DNA]</scope>
    <source>
        <strain evidence="2 3">BIO6369</strain>
    </source>
</reference>
<keyword evidence="2" id="KW-0378">Hydrolase</keyword>
<dbReference type="SMART" id="SM00497">
    <property type="entry name" value="IENR1"/>
    <property type="match status" value="1"/>
</dbReference>
<evidence type="ECO:0000259" key="1">
    <source>
        <dbReference type="SMART" id="SM00507"/>
    </source>
</evidence>
<comment type="caution">
    <text evidence="2">The sequence shown here is derived from an EMBL/GenBank/DDBJ whole genome shotgun (WGS) entry which is preliminary data.</text>
</comment>
<keyword evidence="2" id="KW-0255">Endonuclease</keyword>
<accession>A0A833CFH0</accession>
<evidence type="ECO:0000313" key="3">
    <source>
        <dbReference type="Proteomes" id="UP000460112"/>
    </source>
</evidence>
<dbReference type="InterPro" id="IPR036388">
    <property type="entry name" value="WH-like_DNA-bd_sf"/>
</dbReference>
<sequence>MQRTGWMIEKDAKQMNCLFLQENWKKIKQLENRYEISNYGKIRNAKTLQILKTQISNSGYLRVCLRTRKGKKRQFSIHRLVAQYFVPNPMHKPEVNHKDENRLNNLASNLEWVTQKENANYGTGVERQRVQLFKPVIQLSINNEFIAFYPSLKEAARAVKCNSSQIWKVIHGQRKTTHGYKWKYAEANNR</sequence>
<dbReference type="GO" id="GO:0004519">
    <property type="term" value="F:endonuclease activity"/>
    <property type="evidence" value="ECO:0007669"/>
    <property type="project" value="UniProtKB-KW"/>
</dbReference>
<dbReference type="Proteomes" id="UP000460112">
    <property type="component" value="Unassembled WGS sequence"/>
</dbReference>
<dbReference type="AlphaFoldDB" id="A0A833CFH0"/>
<dbReference type="SUPFAM" id="SSF64496">
    <property type="entry name" value="DNA-binding domain of intron-encoded endonucleases"/>
    <property type="match status" value="1"/>
</dbReference>
<protein>
    <submittedName>
        <fullName evidence="2">Endonuclease</fullName>
    </submittedName>
</protein>
<evidence type="ECO:0000313" key="2">
    <source>
        <dbReference type="EMBL" id="KAB1951746.1"/>
    </source>
</evidence>
<dbReference type="Gene3D" id="3.90.75.20">
    <property type="match status" value="1"/>
</dbReference>
<feature type="domain" description="HNH nuclease" evidence="1">
    <location>
        <begin position="71"/>
        <end position="119"/>
    </location>
</feature>
<dbReference type="Pfam" id="PF07463">
    <property type="entry name" value="NUMOD4"/>
    <property type="match status" value="1"/>
</dbReference>
<dbReference type="SMART" id="SM00507">
    <property type="entry name" value="HNHc"/>
    <property type="match status" value="1"/>
</dbReference>
<dbReference type="GO" id="GO:0016788">
    <property type="term" value="F:hydrolase activity, acting on ester bonds"/>
    <property type="evidence" value="ECO:0007669"/>
    <property type="project" value="InterPro"/>
</dbReference>
<organism evidence="2 3">
    <name type="scientific">Lactobacillus gasseri</name>
    <dbReference type="NCBI Taxonomy" id="1596"/>
    <lineage>
        <taxon>Bacteria</taxon>
        <taxon>Bacillati</taxon>
        <taxon>Bacillota</taxon>
        <taxon>Bacilli</taxon>
        <taxon>Lactobacillales</taxon>
        <taxon>Lactobacillaceae</taxon>
        <taxon>Lactobacillus</taxon>
    </lineage>
</organism>
<dbReference type="InterPro" id="IPR054307">
    <property type="entry name" value="I-HmuI_NUMOD-like"/>
</dbReference>
<dbReference type="Gene3D" id="1.10.10.10">
    <property type="entry name" value="Winged helix-like DNA-binding domain superfamily/Winged helix DNA-binding domain"/>
    <property type="match status" value="1"/>
</dbReference>
<gene>
    <name evidence="2" type="ORF">F8244_04380</name>
</gene>
<dbReference type="EMBL" id="WBOA01000001">
    <property type="protein sequence ID" value="KAB1951746.1"/>
    <property type="molecule type" value="Genomic_DNA"/>
</dbReference>
<dbReference type="InterPro" id="IPR044925">
    <property type="entry name" value="His-Me_finger_sf"/>
</dbReference>
<name>A0A833CFH0_LACGS</name>
<dbReference type="SUPFAM" id="SSF54060">
    <property type="entry name" value="His-Me finger endonucleases"/>
    <property type="match status" value="1"/>
</dbReference>
<dbReference type="InterPro" id="IPR010902">
    <property type="entry name" value="NUMOD4"/>
</dbReference>
<dbReference type="InterPro" id="IPR003647">
    <property type="entry name" value="Intron_nuc_1_rpt"/>
</dbReference>